<protein>
    <submittedName>
        <fullName evidence="1">Uncharacterized protein</fullName>
    </submittedName>
</protein>
<accession>A0A9P9WC62</accession>
<dbReference type="EMBL" id="JAFIMR010000044">
    <property type="protein sequence ID" value="KAI1856410.1"/>
    <property type="molecule type" value="Genomic_DNA"/>
</dbReference>
<name>A0A9P9WC62_9PEZI</name>
<comment type="caution">
    <text evidence="1">The sequence shown here is derived from an EMBL/GenBank/DDBJ whole genome shotgun (WGS) entry which is preliminary data.</text>
</comment>
<reference evidence="1" key="1">
    <citation type="submission" date="2021-03" db="EMBL/GenBank/DDBJ databases">
        <title>Revisited historic fungal species revealed as producer of novel bioactive compounds through whole genome sequencing and comparative genomics.</title>
        <authorList>
            <person name="Vignolle G.A."/>
            <person name="Hochenegger N."/>
            <person name="Mach R.L."/>
            <person name="Mach-Aigner A.R."/>
            <person name="Javad Rahimi M."/>
            <person name="Salim K.A."/>
            <person name="Chan C.M."/>
            <person name="Lim L.B.L."/>
            <person name="Cai F."/>
            <person name="Druzhinina I.S."/>
            <person name="U'Ren J.M."/>
            <person name="Derntl C."/>
        </authorList>
    </citation>
    <scope>NUCLEOTIDE SEQUENCE</scope>
    <source>
        <strain evidence="1">TUCIM 5799</strain>
    </source>
</reference>
<organism evidence="1 2">
    <name type="scientific">Neoarthrinium moseri</name>
    <dbReference type="NCBI Taxonomy" id="1658444"/>
    <lineage>
        <taxon>Eukaryota</taxon>
        <taxon>Fungi</taxon>
        <taxon>Dikarya</taxon>
        <taxon>Ascomycota</taxon>
        <taxon>Pezizomycotina</taxon>
        <taxon>Sordariomycetes</taxon>
        <taxon>Xylariomycetidae</taxon>
        <taxon>Amphisphaeriales</taxon>
        <taxon>Apiosporaceae</taxon>
        <taxon>Neoarthrinium</taxon>
    </lineage>
</organism>
<evidence type="ECO:0000313" key="1">
    <source>
        <dbReference type="EMBL" id="KAI1856410.1"/>
    </source>
</evidence>
<proteinExistence type="predicted"/>
<dbReference type="Proteomes" id="UP000829685">
    <property type="component" value="Unassembled WGS sequence"/>
</dbReference>
<gene>
    <name evidence="1" type="ORF">JX265_011657</name>
</gene>
<keyword evidence="2" id="KW-1185">Reference proteome</keyword>
<evidence type="ECO:0000313" key="2">
    <source>
        <dbReference type="Proteomes" id="UP000829685"/>
    </source>
</evidence>
<sequence>MEALVAVGIVSNVVQFVDFATKLQRISNEIRHGAASAENRHHAAIATHMAELAQNIGARAQALEQGSGQIAEEKAVAVARWCVTAEERAIAWRSMTTGSEIQLHLSSRILDGRSPPKIWQSVDDRPKSTLQHLDELKIDIRNMQSSSNANPDTEQSSAHHYVTELRANQNELKTNVDHAISLINHSHASLANQIAHLGSLTTFLAATS</sequence>
<dbReference type="AlphaFoldDB" id="A0A9P9WC62"/>